<keyword evidence="5" id="KW-0378">Hydrolase</keyword>
<dbReference type="GO" id="GO:0016787">
    <property type="term" value="F:hydrolase activity"/>
    <property type="evidence" value="ECO:0007669"/>
    <property type="project" value="UniProtKB-KW"/>
</dbReference>
<keyword evidence="6" id="KW-0862">Zinc</keyword>
<evidence type="ECO:0000256" key="5">
    <source>
        <dbReference type="ARBA" id="ARBA00022801"/>
    </source>
</evidence>
<keyword evidence="11" id="KW-1185">Reference proteome</keyword>
<comment type="catalytic activity">
    <reaction evidence="9">
        <text>S-methyl-5'-thioadenosine + phosphate = 5-(methylsulfanyl)-alpha-D-ribose 1-phosphate + adenine</text>
        <dbReference type="Rhea" id="RHEA:11852"/>
        <dbReference type="ChEBI" id="CHEBI:16708"/>
        <dbReference type="ChEBI" id="CHEBI:17509"/>
        <dbReference type="ChEBI" id="CHEBI:43474"/>
        <dbReference type="ChEBI" id="CHEBI:58533"/>
        <dbReference type="EC" id="2.4.2.28"/>
    </reaction>
    <physiologicalReaction direction="left-to-right" evidence="9">
        <dbReference type="Rhea" id="RHEA:11853"/>
    </physiologicalReaction>
</comment>
<proteinExistence type="inferred from homology"/>
<sequence length="438" mass="48483">MLLRPLTMMRQTSYTTMNPQCSGVILDLATDQARSTVAQLTTAAQDRLAFLRQQERHHQNNNNSKHDKIPCVVVTSHKLQEEDITSIQFSKCIISNDCIELLFKAKTYLDENPGFGCKIQVVTSLGMKKFWEAACVQIFSPVTEWSVWGVDVKDQAATLREPAPEGDVKNMVKNYLKTVGNIADVNIWRSALIPEDQFNAGFHDRYGGVSQLGPMASLNMVYTVRKPDSVLVVEENRRRLAEAAGFDPESMYVTKAEHDRRIWVVGKEQPDRYDGIVTDQPGVTVCAAGADCCMILLADTHTGAVGAVHAGWRGTTVAAVTALLRTMMHEYGTQPKNVSATIGPCVCSNHYDLPAEDAKPVTDLDPTLTWPSKENPGHVNIDLVGANVIMLQREGVPKQNIDTSYALCTVENSEFFSHKRDGIPFGNQVGFISRRLAR</sequence>
<dbReference type="GO" id="GO:0005507">
    <property type="term" value="F:copper ion binding"/>
    <property type="evidence" value="ECO:0007669"/>
    <property type="project" value="TreeGrafter"/>
</dbReference>
<dbReference type="Proteomes" id="UP000735302">
    <property type="component" value="Unassembled WGS sequence"/>
</dbReference>
<dbReference type="InterPro" id="IPR011324">
    <property type="entry name" value="Cytotoxic_necrot_fac-like_cat"/>
</dbReference>
<comment type="catalytic activity">
    <reaction evidence="8">
        <text>adenosine + phosphate = alpha-D-ribose 1-phosphate + adenine</text>
        <dbReference type="Rhea" id="RHEA:27642"/>
        <dbReference type="ChEBI" id="CHEBI:16335"/>
        <dbReference type="ChEBI" id="CHEBI:16708"/>
        <dbReference type="ChEBI" id="CHEBI:43474"/>
        <dbReference type="ChEBI" id="CHEBI:57720"/>
        <dbReference type="EC" id="2.4.2.1"/>
    </reaction>
    <physiologicalReaction direction="left-to-right" evidence="8">
        <dbReference type="Rhea" id="RHEA:27643"/>
    </physiologicalReaction>
</comment>
<name>A0AAV3XWM7_9GAST</name>
<dbReference type="Pfam" id="PF02578">
    <property type="entry name" value="Cu-oxidase_4"/>
    <property type="match status" value="1"/>
</dbReference>
<accession>A0AAV3XWM7</accession>
<gene>
    <name evidence="10" type="ORF">PoB_000177400</name>
</gene>
<dbReference type="InterPro" id="IPR038371">
    <property type="entry name" value="Cu_polyphenol_OxRdtase_sf"/>
</dbReference>
<dbReference type="CDD" id="cd16833">
    <property type="entry name" value="YfiH"/>
    <property type="match status" value="1"/>
</dbReference>
<dbReference type="EMBL" id="BLXT01000264">
    <property type="protein sequence ID" value="GFN75268.1"/>
    <property type="molecule type" value="Genomic_DNA"/>
</dbReference>
<evidence type="ECO:0000256" key="4">
    <source>
        <dbReference type="ARBA" id="ARBA00022723"/>
    </source>
</evidence>
<keyword evidence="3" id="KW-0808">Transferase</keyword>
<dbReference type="GO" id="GO:0017061">
    <property type="term" value="F:S-methyl-5-thioadenosine phosphorylase activity"/>
    <property type="evidence" value="ECO:0007669"/>
    <property type="project" value="UniProtKB-EC"/>
</dbReference>
<dbReference type="SUPFAM" id="SSF64438">
    <property type="entry name" value="CNF1/YfiH-like putative cysteine hydrolases"/>
    <property type="match status" value="1"/>
</dbReference>
<dbReference type="PANTHER" id="PTHR30616">
    <property type="entry name" value="UNCHARACTERIZED PROTEIN YFIH"/>
    <property type="match status" value="1"/>
</dbReference>
<evidence type="ECO:0000256" key="1">
    <source>
        <dbReference type="ARBA" id="ARBA00000553"/>
    </source>
</evidence>
<dbReference type="InterPro" id="IPR003730">
    <property type="entry name" value="Cu_polyphenol_OxRdtase"/>
</dbReference>
<evidence type="ECO:0000313" key="10">
    <source>
        <dbReference type="EMBL" id="GFN75268.1"/>
    </source>
</evidence>
<protein>
    <submittedName>
        <fullName evidence="10">Laccase domain-containing protein 1</fullName>
    </submittedName>
</protein>
<dbReference type="PANTHER" id="PTHR30616:SF2">
    <property type="entry name" value="PURINE NUCLEOSIDE PHOSPHORYLASE LACC1"/>
    <property type="match status" value="1"/>
</dbReference>
<evidence type="ECO:0000256" key="3">
    <source>
        <dbReference type="ARBA" id="ARBA00022679"/>
    </source>
</evidence>
<dbReference type="Gene3D" id="3.60.140.10">
    <property type="entry name" value="CNF1/YfiH-like putative cysteine hydrolases"/>
    <property type="match status" value="1"/>
</dbReference>
<evidence type="ECO:0000256" key="9">
    <source>
        <dbReference type="ARBA" id="ARBA00049893"/>
    </source>
</evidence>
<evidence type="ECO:0000256" key="6">
    <source>
        <dbReference type="ARBA" id="ARBA00022833"/>
    </source>
</evidence>
<organism evidence="10 11">
    <name type="scientific">Plakobranchus ocellatus</name>
    <dbReference type="NCBI Taxonomy" id="259542"/>
    <lineage>
        <taxon>Eukaryota</taxon>
        <taxon>Metazoa</taxon>
        <taxon>Spiralia</taxon>
        <taxon>Lophotrochozoa</taxon>
        <taxon>Mollusca</taxon>
        <taxon>Gastropoda</taxon>
        <taxon>Heterobranchia</taxon>
        <taxon>Euthyneura</taxon>
        <taxon>Panpulmonata</taxon>
        <taxon>Sacoglossa</taxon>
        <taxon>Placobranchoidea</taxon>
        <taxon>Plakobranchidae</taxon>
        <taxon>Plakobranchus</taxon>
    </lineage>
</organism>
<reference evidence="10 11" key="1">
    <citation type="journal article" date="2021" name="Elife">
        <title>Chloroplast acquisition without the gene transfer in kleptoplastic sea slugs, Plakobranchus ocellatus.</title>
        <authorList>
            <person name="Maeda T."/>
            <person name="Takahashi S."/>
            <person name="Yoshida T."/>
            <person name="Shimamura S."/>
            <person name="Takaki Y."/>
            <person name="Nagai Y."/>
            <person name="Toyoda A."/>
            <person name="Suzuki Y."/>
            <person name="Arimoto A."/>
            <person name="Ishii H."/>
            <person name="Satoh N."/>
            <person name="Nishiyama T."/>
            <person name="Hasebe M."/>
            <person name="Maruyama T."/>
            <person name="Minagawa J."/>
            <person name="Obokata J."/>
            <person name="Shigenobu S."/>
        </authorList>
    </citation>
    <scope>NUCLEOTIDE SEQUENCE [LARGE SCALE GENOMIC DNA]</scope>
</reference>
<comment type="caution">
    <text evidence="10">The sequence shown here is derived from an EMBL/GenBank/DDBJ whole genome shotgun (WGS) entry which is preliminary data.</text>
</comment>
<comment type="catalytic activity">
    <reaction evidence="7">
        <text>adenosine + H2O + H(+) = inosine + NH4(+)</text>
        <dbReference type="Rhea" id="RHEA:24408"/>
        <dbReference type="ChEBI" id="CHEBI:15377"/>
        <dbReference type="ChEBI" id="CHEBI:15378"/>
        <dbReference type="ChEBI" id="CHEBI:16335"/>
        <dbReference type="ChEBI" id="CHEBI:17596"/>
        <dbReference type="ChEBI" id="CHEBI:28938"/>
        <dbReference type="EC" id="3.5.4.4"/>
    </reaction>
    <physiologicalReaction direction="left-to-right" evidence="7">
        <dbReference type="Rhea" id="RHEA:24409"/>
    </physiologicalReaction>
</comment>
<comment type="catalytic activity">
    <reaction evidence="1">
        <text>inosine + phosphate = alpha-D-ribose 1-phosphate + hypoxanthine</text>
        <dbReference type="Rhea" id="RHEA:27646"/>
        <dbReference type="ChEBI" id="CHEBI:17368"/>
        <dbReference type="ChEBI" id="CHEBI:17596"/>
        <dbReference type="ChEBI" id="CHEBI:43474"/>
        <dbReference type="ChEBI" id="CHEBI:57720"/>
        <dbReference type="EC" id="2.4.2.1"/>
    </reaction>
    <physiologicalReaction direction="left-to-right" evidence="1">
        <dbReference type="Rhea" id="RHEA:27647"/>
    </physiologicalReaction>
</comment>
<evidence type="ECO:0000256" key="8">
    <source>
        <dbReference type="ARBA" id="ARBA00048968"/>
    </source>
</evidence>
<comment type="similarity">
    <text evidence="2">Belongs to the purine nucleoside phosphorylase YfiH/LACC1 family.</text>
</comment>
<evidence type="ECO:0000313" key="11">
    <source>
        <dbReference type="Proteomes" id="UP000735302"/>
    </source>
</evidence>
<evidence type="ECO:0000256" key="7">
    <source>
        <dbReference type="ARBA" id="ARBA00047989"/>
    </source>
</evidence>
<dbReference type="AlphaFoldDB" id="A0AAV3XWM7"/>
<evidence type="ECO:0000256" key="2">
    <source>
        <dbReference type="ARBA" id="ARBA00007353"/>
    </source>
</evidence>
<keyword evidence="4" id="KW-0479">Metal-binding</keyword>